<feature type="transmembrane region" description="Helical" evidence="2">
    <location>
        <begin position="310"/>
        <end position="330"/>
    </location>
</feature>
<comment type="caution">
    <text evidence="3">The sequence shown here is derived from an EMBL/GenBank/DDBJ whole genome shotgun (WGS) entry which is preliminary data.</text>
</comment>
<dbReference type="OrthoDB" id="2657661at2759"/>
<keyword evidence="2" id="KW-0472">Membrane</keyword>
<dbReference type="EMBL" id="JH711573">
    <property type="protein sequence ID" value="EIW86260.1"/>
    <property type="molecule type" value="Genomic_DNA"/>
</dbReference>
<keyword evidence="2" id="KW-0812">Transmembrane</keyword>
<dbReference type="GeneID" id="19202496"/>
<dbReference type="Proteomes" id="UP000053558">
    <property type="component" value="Unassembled WGS sequence"/>
</dbReference>
<sequence length="594" mass="66691">MLKKKTHNDHIPEDAELVLELEECESRAESTASNNTPGGEVARTYQFKTRYYFVSHSTRRLFWVENFDITPLFEDLKGVRTKSHMGLAVEQQYWQHCEFFPYNRPVGENIVDELKEIVFHYTSEMITSDTSLTPFDEDELSKVRDIIEHVQGQPLPLLPFVYAVPMYDVEVKGKTFDHSVCIIARLMRILTRNRFFHFHGQTVARLNSDQPLFPTEDGKAEISVFMRVIMFMLFNAPHSHLARLRAVWIDRVVNQVPWKKFINGLNTEWKGYTLYSTVLLAVNLSLLALYNVMPQGTTDSGMHPQTVAEIMSYVSTTWSVGSVVTSLVLVRQNETNSRQSIDEAVDFLTSVSSNKHGIEMLAIIHSLPFAFLLWGVLFFSMAFLALSFQDTLIATRVAVMLASAITVSLVLWPVVVARDFLTAGFWIDKMKSLERAWKKIGNPWKPTSAASAYSANAAPSAGAGTAPIPGSPTPAAPDTAPLAAVGMPAAPPAKQSPIFTRGFKNLWNELAMWLARRNKKMDQRHMPTVQAHNQPRSQSQTTQRGVAIAHDDRSHAQAGGSRVGGSDVRHIVRVRRIGCTVKYAFLDVNFTSSL</sequence>
<keyword evidence="2" id="KW-1133">Transmembrane helix</keyword>
<reference evidence="4" key="1">
    <citation type="journal article" date="2012" name="Science">
        <title>The Paleozoic origin of enzymatic lignin decomposition reconstructed from 31 fungal genomes.</title>
        <authorList>
            <person name="Floudas D."/>
            <person name="Binder M."/>
            <person name="Riley R."/>
            <person name="Barry K."/>
            <person name="Blanchette R.A."/>
            <person name="Henrissat B."/>
            <person name="Martinez A.T."/>
            <person name="Otillar R."/>
            <person name="Spatafora J.W."/>
            <person name="Yadav J.S."/>
            <person name="Aerts A."/>
            <person name="Benoit I."/>
            <person name="Boyd A."/>
            <person name="Carlson A."/>
            <person name="Copeland A."/>
            <person name="Coutinho P.M."/>
            <person name="de Vries R.P."/>
            <person name="Ferreira P."/>
            <person name="Findley K."/>
            <person name="Foster B."/>
            <person name="Gaskell J."/>
            <person name="Glotzer D."/>
            <person name="Gorecki P."/>
            <person name="Heitman J."/>
            <person name="Hesse C."/>
            <person name="Hori C."/>
            <person name="Igarashi K."/>
            <person name="Jurgens J.A."/>
            <person name="Kallen N."/>
            <person name="Kersten P."/>
            <person name="Kohler A."/>
            <person name="Kuees U."/>
            <person name="Kumar T.K.A."/>
            <person name="Kuo A."/>
            <person name="LaButti K."/>
            <person name="Larrondo L.F."/>
            <person name="Lindquist E."/>
            <person name="Ling A."/>
            <person name="Lombard V."/>
            <person name="Lucas S."/>
            <person name="Lundell T."/>
            <person name="Martin R."/>
            <person name="McLaughlin D.J."/>
            <person name="Morgenstern I."/>
            <person name="Morin E."/>
            <person name="Murat C."/>
            <person name="Nagy L.G."/>
            <person name="Nolan M."/>
            <person name="Ohm R.A."/>
            <person name="Patyshakuliyeva A."/>
            <person name="Rokas A."/>
            <person name="Ruiz-Duenas F.J."/>
            <person name="Sabat G."/>
            <person name="Salamov A."/>
            <person name="Samejima M."/>
            <person name="Schmutz J."/>
            <person name="Slot J.C."/>
            <person name="St John F."/>
            <person name="Stenlid J."/>
            <person name="Sun H."/>
            <person name="Sun S."/>
            <person name="Syed K."/>
            <person name="Tsang A."/>
            <person name="Wiebenga A."/>
            <person name="Young D."/>
            <person name="Pisabarro A."/>
            <person name="Eastwood D.C."/>
            <person name="Martin F."/>
            <person name="Cullen D."/>
            <person name="Grigoriev I.V."/>
            <person name="Hibbett D.S."/>
        </authorList>
    </citation>
    <scope>NUCLEOTIDE SEQUENCE [LARGE SCALE GENOMIC DNA]</scope>
    <source>
        <strain evidence="4">RWD-64-598 SS2</strain>
    </source>
</reference>
<evidence type="ECO:0000256" key="1">
    <source>
        <dbReference type="SAM" id="MobiDB-lite"/>
    </source>
</evidence>
<feature type="transmembrane region" description="Helical" evidence="2">
    <location>
        <begin position="272"/>
        <end position="290"/>
    </location>
</feature>
<protein>
    <submittedName>
        <fullName evidence="3">Uncharacterized protein</fullName>
    </submittedName>
</protein>
<dbReference type="AlphaFoldDB" id="A0A5M3N4B0"/>
<evidence type="ECO:0000256" key="2">
    <source>
        <dbReference type="SAM" id="Phobius"/>
    </source>
</evidence>
<evidence type="ECO:0000313" key="4">
    <source>
        <dbReference type="Proteomes" id="UP000053558"/>
    </source>
</evidence>
<evidence type="ECO:0000313" key="3">
    <source>
        <dbReference type="EMBL" id="EIW86260.1"/>
    </source>
</evidence>
<feature type="transmembrane region" description="Helical" evidence="2">
    <location>
        <begin position="398"/>
        <end position="421"/>
    </location>
</feature>
<feature type="region of interest" description="Disordered" evidence="1">
    <location>
        <begin position="527"/>
        <end position="565"/>
    </location>
</feature>
<feature type="compositionally biased region" description="Polar residues" evidence="1">
    <location>
        <begin position="530"/>
        <end position="544"/>
    </location>
</feature>
<keyword evidence="4" id="KW-1185">Reference proteome</keyword>
<gene>
    <name evidence="3" type="ORF">CONPUDRAFT_148355</name>
</gene>
<feature type="transmembrane region" description="Helical" evidence="2">
    <location>
        <begin position="362"/>
        <end position="386"/>
    </location>
</feature>
<dbReference type="OMA" id="ERTEPHA"/>
<accession>A0A5M3N4B0</accession>
<dbReference type="KEGG" id="cput:CONPUDRAFT_148355"/>
<dbReference type="RefSeq" id="XP_007763141.1">
    <property type="nucleotide sequence ID" value="XM_007764951.1"/>
</dbReference>
<organism evidence="3 4">
    <name type="scientific">Coniophora puteana (strain RWD-64-598)</name>
    <name type="common">Brown rot fungus</name>
    <dbReference type="NCBI Taxonomy" id="741705"/>
    <lineage>
        <taxon>Eukaryota</taxon>
        <taxon>Fungi</taxon>
        <taxon>Dikarya</taxon>
        <taxon>Basidiomycota</taxon>
        <taxon>Agaricomycotina</taxon>
        <taxon>Agaricomycetes</taxon>
        <taxon>Agaricomycetidae</taxon>
        <taxon>Boletales</taxon>
        <taxon>Coniophorineae</taxon>
        <taxon>Coniophoraceae</taxon>
        <taxon>Coniophora</taxon>
    </lineage>
</organism>
<name>A0A5M3N4B0_CONPW</name>
<proteinExistence type="predicted"/>